<proteinExistence type="predicted"/>
<sequence>MGRNPLGIGHIRVQKPGGNRDTPINIDKLDVIDLDEEPEEYEVVEVLSEDDPNEAILINSDDESDDQESLIEGQTVRLVGTNAYSSDDDLDLILNESEDEGNYDDAWFYWSIPVLKTFSNMLISVCSKYLDDTRRRLTWDGCYFVKENIIKHHPHEVTLDALTDDCIGLNLDRLHSYYVAYLTLLDCPKTCYNRRIGSFEPVEGYVLDDEFVESTRVYLKKNGVVTEIINPVYFFNQRMSFLEELHYFFKEEDWADRAPAAARSFRRRFRIPSTRND</sequence>
<dbReference type="EMBL" id="LK052887">
    <property type="protein sequence ID" value="CDR38972.1"/>
    <property type="molecule type" value="Genomic_DNA"/>
</dbReference>
<dbReference type="VEuPathDB" id="FungiDB:BON22_3430"/>
<name>A0A061AWB8_CYBFA</name>
<reference evidence="1" key="1">
    <citation type="journal article" date="2014" name="Genome Announc.">
        <title>Genome sequence of the yeast Cyberlindnera fabianii (Hansenula fabianii).</title>
        <authorList>
            <person name="Freel K.C."/>
            <person name="Sarilar V."/>
            <person name="Neuveglise C."/>
            <person name="Devillers H."/>
            <person name="Friedrich A."/>
            <person name="Schacherer J."/>
        </authorList>
    </citation>
    <scope>NUCLEOTIDE SEQUENCE</scope>
    <source>
        <strain evidence="1">YJS4271</strain>
    </source>
</reference>
<organism evidence="1">
    <name type="scientific">Cyberlindnera fabianii</name>
    <name type="common">Yeast</name>
    <name type="synonym">Hansenula fabianii</name>
    <dbReference type="NCBI Taxonomy" id="36022"/>
    <lineage>
        <taxon>Eukaryota</taxon>
        <taxon>Fungi</taxon>
        <taxon>Dikarya</taxon>
        <taxon>Ascomycota</taxon>
        <taxon>Saccharomycotina</taxon>
        <taxon>Saccharomycetes</taxon>
        <taxon>Phaffomycetales</taxon>
        <taxon>Phaffomycetaceae</taxon>
        <taxon>Cyberlindnera</taxon>
    </lineage>
</organism>
<gene>
    <name evidence="1" type="ORF">CYFA0S_02e09769g</name>
</gene>
<protein>
    <submittedName>
        <fullName evidence="1">CYFA0S02e09769g1_1</fullName>
    </submittedName>
</protein>
<evidence type="ECO:0000313" key="1">
    <source>
        <dbReference type="EMBL" id="CDR38972.1"/>
    </source>
</evidence>
<accession>A0A061AWB8</accession>
<dbReference type="AlphaFoldDB" id="A0A061AWB8"/>